<keyword evidence="6" id="KW-1185">Reference proteome</keyword>
<dbReference type="Gene3D" id="3.30.420.40">
    <property type="match status" value="1"/>
</dbReference>
<dbReference type="AlphaFoldDB" id="A0A1N7KX29"/>
<dbReference type="SUPFAM" id="SSF53067">
    <property type="entry name" value="Actin-like ATPase domain"/>
    <property type="match status" value="2"/>
</dbReference>
<feature type="domain" description="Ppx/GppA phosphatase N-terminal" evidence="3">
    <location>
        <begin position="19"/>
        <end position="300"/>
    </location>
</feature>
<accession>A0A1N7KX29</accession>
<keyword evidence="2" id="KW-0378">Hydrolase</keyword>
<dbReference type="InterPro" id="IPR030673">
    <property type="entry name" value="PyroPPase_GppA_Ppx"/>
</dbReference>
<dbReference type="PANTHER" id="PTHR30005:SF0">
    <property type="entry name" value="RETROGRADE REGULATION PROTEIN 2"/>
    <property type="match status" value="1"/>
</dbReference>
<evidence type="ECO:0000259" key="4">
    <source>
        <dbReference type="Pfam" id="PF21447"/>
    </source>
</evidence>
<dbReference type="Gene3D" id="3.30.420.150">
    <property type="entry name" value="Exopolyphosphatase. Domain 2"/>
    <property type="match status" value="1"/>
</dbReference>
<dbReference type="Pfam" id="PF02541">
    <property type="entry name" value="Ppx-GppA"/>
    <property type="match status" value="1"/>
</dbReference>
<comment type="similarity">
    <text evidence="1">Belongs to the GppA/Ppx family.</text>
</comment>
<dbReference type="PIRSF" id="PIRSF001267">
    <property type="entry name" value="Pyrophosphatase_GppA_Ppx"/>
    <property type="match status" value="1"/>
</dbReference>
<dbReference type="PANTHER" id="PTHR30005">
    <property type="entry name" value="EXOPOLYPHOSPHATASE"/>
    <property type="match status" value="1"/>
</dbReference>
<dbReference type="OrthoDB" id="9807195at2"/>
<evidence type="ECO:0000259" key="3">
    <source>
        <dbReference type="Pfam" id="PF02541"/>
    </source>
</evidence>
<dbReference type="InterPro" id="IPR003695">
    <property type="entry name" value="Ppx_GppA_N"/>
</dbReference>
<dbReference type="InterPro" id="IPR048950">
    <property type="entry name" value="Ppx_GppA_C"/>
</dbReference>
<dbReference type="Pfam" id="PF21447">
    <property type="entry name" value="Ppx-GppA_III"/>
    <property type="match status" value="1"/>
</dbReference>
<name>A0A1N7KX29_9BACL</name>
<dbReference type="Gene3D" id="1.10.3210.10">
    <property type="entry name" value="Hypothetical protein af1432"/>
    <property type="match status" value="1"/>
</dbReference>
<dbReference type="GO" id="GO:0006357">
    <property type="term" value="P:regulation of transcription by RNA polymerase II"/>
    <property type="evidence" value="ECO:0007669"/>
    <property type="project" value="TreeGrafter"/>
</dbReference>
<feature type="domain" description="Ppx/GppA phosphatase C-terminal" evidence="4">
    <location>
        <begin position="313"/>
        <end position="416"/>
    </location>
</feature>
<dbReference type="CDD" id="cd24052">
    <property type="entry name" value="ASKHA_NBD_HpPPX-GppA-like"/>
    <property type="match status" value="1"/>
</dbReference>
<evidence type="ECO:0000256" key="2">
    <source>
        <dbReference type="ARBA" id="ARBA00022801"/>
    </source>
</evidence>
<evidence type="ECO:0000313" key="5">
    <source>
        <dbReference type="EMBL" id="SIS66134.1"/>
    </source>
</evidence>
<evidence type="ECO:0000313" key="6">
    <source>
        <dbReference type="Proteomes" id="UP000186156"/>
    </source>
</evidence>
<proteinExistence type="inferred from homology"/>
<gene>
    <name evidence="5" type="ORF">SAMN05421799_102246</name>
</gene>
<dbReference type="GO" id="GO:0016787">
    <property type="term" value="F:hydrolase activity"/>
    <property type="evidence" value="ECO:0007669"/>
    <property type="project" value="UniProtKB-KW"/>
</dbReference>
<dbReference type="STRING" id="252246.SAMN05421799_102246"/>
<reference evidence="6" key="1">
    <citation type="submission" date="2017-01" db="EMBL/GenBank/DDBJ databases">
        <authorList>
            <person name="Varghese N."/>
            <person name="Submissions S."/>
        </authorList>
    </citation>
    <scope>NUCLEOTIDE SEQUENCE [LARGE SCALE GENOMIC DNA]</scope>
    <source>
        <strain evidence="6">DSM 16176</strain>
    </source>
</reference>
<protein>
    <submittedName>
        <fullName evidence="5">Exopolyphosphatase / guanosine-5'-triphosphate,3'-diphosphate pyrophosphatase</fullName>
    </submittedName>
</protein>
<evidence type="ECO:0000256" key="1">
    <source>
        <dbReference type="ARBA" id="ARBA00007125"/>
    </source>
</evidence>
<dbReference type="SUPFAM" id="SSF109604">
    <property type="entry name" value="HD-domain/PDEase-like"/>
    <property type="match status" value="1"/>
</dbReference>
<dbReference type="EMBL" id="FTOO01000002">
    <property type="protein sequence ID" value="SIS66134.1"/>
    <property type="molecule type" value="Genomic_DNA"/>
</dbReference>
<sequence>MQNRVAIVDLGSNSCRMSIFEIDGDSYRPVYEVKQNVRLAEGMTGSRRLTQASVERAIACLRQFVRQGSLHDVDEWMPVATAALRQAENGEEVRRTMEKETGLAFRVLSGEEEARYGFLGVVNTMPVQNAVIFDIGGASSEIALMRDRALIRAASLPYGALNLREMFGRYGEQACVRMAADEAANALAQYSWVQEGELLPLVGLGGTARALAKLFLAETHRKTPRLHGFELPASYVEPKLKQLQQMSINKRRKMKGIAKHRAEIITTGLAVLATFVRTLKPPSLFVSRCGIREGLLFERLLGPRDPVVPSVLEFSVRNFQRHFRIDRAAAGAVADMAMRLSAELSSRLSLEASDRLVLWTAAQVESAGAFVHPERWRDHAAYLVLHSDLYGLKPSEWQLVAQVVRFDLRDPRAKKLSLLLRLSRWLALELGVEPHEVSRVKGNEILVETRRRIRDMIDDTADAKVVDDLRKALQITCHFRELGSVVNPSVRLMAK</sequence>
<dbReference type="InterPro" id="IPR050273">
    <property type="entry name" value="GppA/Ppx_hydrolase"/>
</dbReference>
<dbReference type="InterPro" id="IPR043129">
    <property type="entry name" value="ATPase_NBD"/>
</dbReference>
<dbReference type="Proteomes" id="UP000186156">
    <property type="component" value="Unassembled WGS sequence"/>
</dbReference>
<organism evidence="5 6">
    <name type="scientific">Alicyclobacillus vulcanalis</name>
    <dbReference type="NCBI Taxonomy" id="252246"/>
    <lineage>
        <taxon>Bacteria</taxon>
        <taxon>Bacillati</taxon>
        <taxon>Bacillota</taxon>
        <taxon>Bacilli</taxon>
        <taxon>Bacillales</taxon>
        <taxon>Alicyclobacillaceae</taxon>
        <taxon>Alicyclobacillus</taxon>
    </lineage>
</organism>
<dbReference type="RefSeq" id="WP_076345133.1">
    <property type="nucleotide sequence ID" value="NZ_FTOO01000002.1"/>
</dbReference>